<reference evidence="1" key="1">
    <citation type="submission" date="2021-06" db="EMBL/GenBank/DDBJ databases">
        <authorList>
            <person name="Kallberg Y."/>
            <person name="Tangrot J."/>
            <person name="Rosling A."/>
        </authorList>
    </citation>
    <scope>NUCLEOTIDE SEQUENCE</scope>
    <source>
        <strain evidence="1">CL551</strain>
    </source>
</reference>
<accession>A0A9N8VKP8</accession>
<evidence type="ECO:0000313" key="2">
    <source>
        <dbReference type="Proteomes" id="UP000789342"/>
    </source>
</evidence>
<keyword evidence="2" id="KW-1185">Reference proteome</keyword>
<evidence type="ECO:0000313" key="1">
    <source>
        <dbReference type="EMBL" id="CAG8458358.1"/>
    </source>
</evidence>
<organism evidence="1 2">
    <name type="scientific">Acaulospora morrowiae</name>
    <dbReference type="NCBI Taxonomy" id="94023"/>
    <lineage>
        <taxon>Eukaryota</taxon>
        <taxon>Fungi</taxon>
        <taxon>Fungi incertae sedis</taxon>
        <taxon>Mucoromycota</taxon>
        <taxon>Glomeromycotina</taxon>
        <taxon>Glomeromycetes</taxon>
        <taxon>Diversisporales</taxon>
        <taxon>Acaulosporaceae</taxon>
        <taxon>Acaulospora</taxon>
    </lineage>
</organism>
<dbReference type="Gene3D" id="1.20.1170.10">
    <property type="match status" value="1"/>
</dbReference>
<dbReference type="AlphaFoldDB" id="A0A9N8VKP8"/>
<protein>
    <submittedName>
        <fullName evidence="1">7464_t:CDS:1</fullName>
    </submittedName>
</protein>
<gene>
    <name evidence="1" type="ORF">AMORRO_LOCUS1269</name>
</gene>
<comment type="caution">
    <text evidence="1">The sequence shown here is derived from an EMBL/GenBank/DDBJ whole genome shotgun (WGS) entry which is preliminary data.</text>
</comment>
<dbReference type="EMBL" id="CAJVPV010000470">
    <property type="protein sequence ID" value="CAG8458358.1"/>
    <property type="molecule type" value="Genomic_DNA"/>
</dbReference>
<name>A0A9N8VKP8_9GLOM</name>
<dbReference type="OrthoDB" id="2353168at2759"/>
<sequence length="334" mass="37528">MTLIDENVPDMVALGQAMTTAIERFSKFKSVRIKNSNEAAKRVEEINTQRLKFREFASDSIKQSSKLSRYAEDVLDFAECCMDNRFSKEDLLKLLKLRLNDAKQNREMTEELQLKIKHIIDDLKVINTHLVKYVDEIKKNPRLLDSETEKKLSEKEAVKERFSVSSKANASIAAFGIIASCIAAPFSGGTSVAAAIAATCVDAGIFVTTAGSSLALGTGLLANAESSKISNLDRKLKSERDRLIDDIRGLNEGLIDIVDTCRKFSSFWEEQTEVIINFINKLESLNDQGGIQSNRMISNAFLNKWKNVDKTCKEFNRQIWSQLDSDTLLRIEVN</sequence>
<proteinExistence type="predicted"/>
<dbReference type="Proteomes" id="UP000789342">
    <property type="component" value="Unassembled WGS sequence"/>
</dbReference>